<gene>
    <name evidence="1" type="ORF">T11_13074</name>
</gene>
<dbReference type="EMBL" id="JYDP01000005">
    <property type="protein sequence ID" value="KRZ17847.1"/>
    <property type="molecule type" value="Genomic_DNA"/>
</dbReference>
<comment type="caution">
    <text evidence="1">The sequence shown here is derived from an EMBL/GenBank/DDBJ whole genome shotgun (WGS) entry which is preliminary data.</text>
</comment>
<evidence type="ECO:0000313" key="2">
    <source>
        <dbReference type="Proteomes" id="UP000055024"/>
    </source>
</evidence>
<sequence length="101" mass="10984">MVNAATADRSKPLVCEGLGTPQLQSFTGESSYLLLHAAPLEGCCVQSCNDLSRHPSDRRSSLSAALFRDPLRGQLRNSLRPQGVCQTPLFPTVIYITIHTT</sequence>
<organism evidence="1 2">
    <name type="scientific">Trichinella zimbabwensis</name>
    <dbReference type="NCBI Taxonomy" id="268475"/>
    <lineage>
        <taxon>Eukaryota</taxon>
        <taxon>Metazoa</taxon>
        <taxon>Ecdysozoa</taxon>
        <taxon>Nematoda</taxon>
        <taxon>Enoplea</taxon>
        <taxon>Dorylaimia</taxon>
        <taxon>Trichinellida</taxon>
        <taxon>Trichinellidae</taxon>
        <taxon>Trichinella</taxon>
    </lineage>
</organism>
<accession>A0A0V1I5X2</accession>
<protein>
    <submittedName>
        <fullName evidence="1">Uncharacterized protein</fullName>
    </submittedName>
</protein>
<evidence type="ECO:0000313" key="1">
    <source>
        <dbReference type="EMBL" id="KRZ17847.1"/>
    </source>
</evidence>
<dbReference type="Proteomes" id="UP000055024">
    <property type="component" value="Unassembled WGS sequence"/>
</dbReference>
<dbReference type="AlphaFoldDB" id="A0A0V1I5X2"/>
<keyword evidence="2" id="KW-1185">Reference proteome</keyword>
<reference evidence="1 2" key="1">
    <citation type="submission" date="2015-01" db="EMBL/GenBank/DDBJ databases">
        <title>Evolution of Trichinella species and genotypes.</title>
        <authorList>
            <person name="Korhonen P.K."/>
            <person name="Edoardo P."/>
            <person name="Giuseppe L.R."/>
            <person name="Gasser R.B."/>
        </authorList>
    </citation>
    <scope>NUCLEOTIDE SEQUENCE [LARGE SCALE GENOMIC DNA]</scope>
    <source>
        <strain evidence="1">ISS1029</strain>
    </source>
</reference>
<name>A0A0V1I5X2_9BILA</name>
<proteinExistence type="predicted"/>